<dbReference type="EMBL" id="AEEC02000008">
    <property type="protein sequence ID" value="EOA05361.1"/>
    <property type="molecule type" value="Genomic_DNA"/>
</dbReference>
<comment type="similarity">
    <text evidence="1">Belongs to the PrpD family.</text>
</comment>
<feature type="domain" description="MmgE/PrpD C-terminal" evidence="3">
    <location>
        <begin position="276"/>
        <end position="430"/>
    </location>
</feature>
<dbReference type="InterPro" id="IPR045336">
    <property type="entry name" value="MmgE_PrpD_N"/>
</dbReference>
<dbReference type="Gene3D" id="1.10.4100.10">
    <property type="entry name" value="2-methylcitrate dehydratase PrpD"/>
    <property type="match status" value="1"/>
</dbReference>
<dbReference type="GO" id="GO:0016829">
    <property type="term" value="F:lyase activity"/>
    <property type="evidence" value="ECO:0007669"/>
    <property type="project" value="InterPro"/>
</dbReference>
<evidence type="ECO:0000259" key="2">
    <source>
        <dbReference type="Pfam" id="PF03972"/>
    </source>
</evidence>
<dbReference type="AlphaFoldDB" id="A0AAI9N4B1"/>
<evidence type="ECO:0000256" key="1">
    <source>
        <dbReference type="ARBA" id="ARBA00006174"/>
    </source>
</evidence>
<dbReference type="InterPro" id="IPR042188">
    <property type="entry name" value="MmgE/PrpD_sf_2"/>
</dbReference>
<dbReference type="SUPFAM" id="SSF103378">
    <property type="entry name" value="2-methylcitrate dehydratase PrpD"/>
    <property type="match status" value="1"/>
</dbReference>
<dbReference type="Proteomes" id="UP000006772">
    <property type="component" value="Unassembled WGS sequence"/>
</dbReference>
<feature type="domain" description="MmgE/PrpD N-terminal" evidence="2">
    <location>
        <begin position="15"/>
        <end position="249"/>
    </location>
</feature>
<dbReference type="PANTHER" id="PTHR16943">
    <property type="entry name" value="2-METHYLCITRATE DEHYDRATASE-RELATED"/>
    <property type="match status" value="1"/>
</dbReference>
<accession>A0AAI9N4B1</accession>
<name>A0AAI9N4B1_9BURK</name>
<protein>
    <submittedName>
        <fullName evidence="4">MmgE/PrpD family protein</fullName>
    </submittedName>
</protein>
<evidence type="ECO:0000313" key="4">
    <source>
        <dbReference type="EMBL" id="EOA05361.1"/>
    </source>
</evidence>
<sequence>MTGDAPGVSLAIPAMARWLVRQEAGSIPPRIRSIALHSLIDTLGVISAGGRTRVAAHARLLVQGDGAVGTCGLAGSDQRTQARHAALVNAVAAHALDFDDNCYAGFVHGSAVIVPAALAVAQQIDADGQALLTALVVGAECQYTLGLASDNRLYRRGWWSSGILGPIGACAAAAWLLRLDAQQAAHALGLAAASAAGIKAGFGTDAKALLAGRAAEAGVMAAWLAQAGATGPIDAFEHRHGVAHLFNDDHFDGSVFSALGQRWTLEDPGLDVKRIPVCLSSHAAVDVVVELIAAHGVRSEEILAIRCDVPPIVIANLIHDRPQTPQQAQFSMPFAIAAAVLHDGPRLQDLEAARLAQADMIALMARVSMCSSTQWQEPVRQLQAPEGAEVCIELNDGRQLRGRRDAPRGAAREPLTPDQRREKFLECLRYGGIDEHIAHERLAQLEGMEALTAVRTLFPFSA</sequence>
<comment type="caution">
    <text evidence="4">The sequence shown here is derived from an EMBL/GenBank/DDBJ whole genome shotgun (WGS) entry which is preliminary data.</text>
</comment>
<dbReference type="Pfam" id="PF19305">
    <property type="entry name" value="MmgE_PrpD_C"/>
    <property type="match status" value="1"/>
</dbReference>
<dbReference type="InterPro" id="IPR042183">
    <property type="entry name" value="MmgE/PrpD_sf_1"/>
</dbReference>
<proteinExistence type="inferred from homology"/>
<dbReference type="Gene3D" id="3.30.1330.120">
    <property type="entry name" value="2-methylcitrate dehydratase PrpD"/>
    <property type="match status" value="1"/>
</dbReference>
<dbReference type="InterPro" id="IPR005656">
    <property type="entry name" value="MmgE_PrpD"/>
</dbReference>
<reference evidence="4 5" key="1">
    <citation type="journal article" date="2013" name="Front. Microbiol.">
        <title>The genome of the endophytic bacterium H. frisingense GSF30(T) identifies diverse strategies in the Herbaspirillum genus to interact with plants.</title>
        <authorList>
            <person name="Straub D."/>
            <person name="Rothballer M."/>
            <person name="Hartmann A."/>
            <person name="Ludewig U."/>
        </authorList>
    </citation>
    <scope>NUCLEOTIDE SEQUENCE [LARGE SCALE GENOMIC DNA]</scope>
    <source>
        <strain evidence="4 5">GSF30</strain>
    </source>
</reference>
<evidence type="ECO:0000259" key="3">
    <source>
        <dbReference type="Pfam" id="PF19305"/>
    </source>
</evidence>
<organism evidence="4 5">
    <name type="scientific">Herbaspirillum frisingense GSF30</name>
    <dbReference type="NCBI Taxonomy" id="864073"/>
    <lineage>
        <taxon>Bacteria</taxon>
        <taxon>Pseudomonadati</taxon>
        <taxon>Pseudomonadota</taxon>
        <taxon>Betaproteobacteria</taxon>
        <taxon>Burkholderiales</taxon>
        <taxon>Oxalobacteraceae</taxon>
        <taxon>Herbaspirillum</taxon>
    </lineage>
</organism>
<dbReference type="PANTHER" id="PTHR16943:SF8">
    <property type="entry name" value="2-METHYLCITRATE DEHYDRATASE"/>
    <property type="match status" value="1"/>
</dbReference>
<evidence type="ECO:0000313" key="5">
    <source>
        <dbReference type="Proteomes" id="UP000006772"/>
    </source>
</evidence>
<gene>
    <name evidence="4" type="ORF">HFRIS_008096</name>
</gene>
<dbReference type="InterPro" id="IPR045337">
    <property type="entry name" value="MmgE_PrpD_C"/>
</dbReference>
<dbReference type="Pfam" id="PF03972">
    <property type="entry name" value="MmgE_PrpD_N"/>
    <property type="match status" value="1"/>
</dbReference>
<dbReference type="InterPro" id="IPR036148">
    <property type="entry name" value="MmgE/PrpD_sf"/>
</dbReference>